<sequence length="347" mass="37762">MCAILTRRGGKGCGCPQKTARWCKPAVIARCMLIPCRCHLTGYPMNLMLYLATVLIWGSTWIAIAWQLGPIPIEVSVLYRFALAALALFALLTASGRFPRLPWAGQRYAALLGGLLFSTNFLCFYHATLYIPSGLSAVIFASASIFNGLNLWLFEGKRPGLRWLQGSLLGLLGTLLLFWPVLADAQLGANGWKGLLLACGGTFCFSLGNLVSARGQRQGYHVLQLVPWGMVYGVVLLLGWVTLLGQQLVIPTDGHYLAAMVYLALFGSVIAFTAYLTLVGRIGASKASYATVLFPLVALTLSTFYEGFVWQPVSVVGVMISLLGNLVIFAPPLREWRLRPVRAAKDA</sequence>
<feature type="transmembrane region" description="Helical" evidence="6">
    <location>
        <begin position="161"/>
        <end position="182"/>
    </location>
</feature>
<reference evidence="8" key="1">
    <citation type="journal article" date="2018" name="Genome Biol.">
        <title>SKESA: strategic k-mer extension for scrupulous assemblies.</title>
        <authorList>
            <person name="Souvorov A."/>
            <person name="Agarwala R."/>
            <person name="Lipman D.J."/>
        </authorList>
    </citation>
    <scope>NUCLEOTIDE SEQUENCE</scope>
    <source>
        <strain evidence="8">OLC2673_Aeromonas</strain>
    </source>
</reference>
<organism evidence="8 9">
    <name type="scientific">Aeromonas hydrophila</name>
    <dbReference type="NCBI Taxonomy" id="644"/>
    <lineage>
        <taxon>Bacteria</taxon>
        <taxon>Pseudomonadati</taxon>
        <taxon>Pseudomonadota</taxon>
        <taxon>Gammaproteobacteria</taxon>
        <taxon>Aeromonadales</taxon>
        <taxon>Aeromonadaceae</taxon>
        <taxon>Aeromonas</taxon>
    </lineage>
</organism>
<feature type="transmembrane region" description="Helical" evidence="6">
    <location>
        <begin position="108"/>
        <end position="127"/>
    </location>
</feature>
<dbReference type="InterPro" id="IPR000620">
    <property type="entry name" value="EamA_dom"/>
</dbReference>
<evidence type="ECO:0000256" key="5">
    <source>
        <dbReference type="ARBA" id="ARBA00023136"/>
    </source>
</evidence>
<dbReference type="InterPro" id="IPR037185">
    <property type="entry name" value="EmrE-like"/>
</dbReference>
<evidence type="ECO:0000256" key="3">
    <source>
        <dbReference type="ARBA" id="ARBA00022692"/>
    </source>
</evidence>
<keyword evidence="4 6" id="KW-1133">Transmembrane helix</keyword>
<evidence type="ECO:0000256" key="4">
    <source>
        <dbReference type="ARBA" id="ARBA00022989"/>
    </source>
</evidence>
<evidence type="ECO:0000313" key="8">
    <source>
        <dbReference type="EMBL" id="HAT6345020.1"/>
    </source>
</evidence>
<protein>
    <submittedName>
        <fullName evidence="8">DMT family transporter</fullName>
    </submittedName>
</protein>
<comment type="caution">
    <text evidence="8">The sequence shown here is derived from an EMBL/GenBank/DDBJ whole genome shotgun (WGS) entry which is preliminary data.</text>
</comment>
<feature type="transmembrane region" description="Helical" evidence="6">
    <location>
        <begin position="256"/>
        <end position="280"/>
    </location>
</feature>
<dbReference type="Pfam" id="PF00892">
    <property type="entry name" value="EamA"/>
    <property type="match status" value="2"/>
</dbReference>
<dbReference type="EMBL" id="DACTUL010000022">
    <property type="protein sequence ID" value="HAT6345020.1"/>
    <property type="molecule type" value="Genomic_DNA"/>
</dbReference>
<comment type="similarity">
    <text evidence="2">Belongs to the EamA transporter family.</text>
</comment>
<proteinExistence type="inferred from homology"/>
<keyword evidence="5 6" id="KW-0472">Membrane</keyword>
<dbReference type="PANTHER" id="PTHR32322">
    <property type="entry name" value="INNER MEMBRANE TRANSPORTER"/>
    <property type="match status" value="1"/>
</dbReference>
<feature type="transmembrane region" description="Helical" evidence="6">
    <location>
        <begin position="47"/>
        <end position="66"/>
    </location>
</feature>
<feature type="transmembrane region" description="Helical" evidence="6">
    <location>
        <begin position="133"/>
        <end position="154"/>
    </location>
</feature>
<dbReference type="AlphaFoldDB" id="A0AAD3YKC9"/>
<dbReference type="InterPro" id="IPR050638">
    <property type="entry name" value="AA-Vitamin_Transporters"/>
</dbReference>
<dbReference type="GO" id="GO:0016020">
    <property type="term" value="C:membrane"/>
    <property type="evidence" value="ECO:0007669"/>
    <property type="project" value="UniProtKB-SubCell"/>
</dbReference>
<evidence type="ECO:0000256" key="1">
    <source>
        <dbReference type="ARBA" id="ARBA00004141"/>
    </source>
</evidence>
<accession>A0AAD3YKC9</accession>
<comment type="subcellular location">
    <subcellularLocation>
        <location evidence="1">Membrane</location>
        <topology evidence="1">Multi-pass membrane protein</topology>
    </subcellularLocation>
</comment>
<feature type="transmembrane region" description="Helical" evidence="6">
    <location>
        <begin position="311"/>
        <end position="330"/>
    </location>
</feature>
<feature type="transmembrane region" description="Helical" evidence="6">
    <location>
        <begin position="287"/>
        <end position="305"/>
    </location>
</feature>
<dbReference type="SUPFAM" id="SSF103481">
    <property type="entry name" value="Multidrug resistance efflux transporter EmrE"/>
    <property type="match status" value="2"/>
</dbReference>
<feature type="transmembrane region" description="Helical" evidence="6">
    <location>
        <begin position="78"/>
        <end position="96"/>
    </location>
</feature>
<evidence type="ECO:0000256" key="6">
    <source>
        <dbReference type="SAM" id="Phobius"/>
    </source>
</evidence>
<feature type="domain" description="EamA" evidence="7">
    <location>
        <begin position="193"/>
        <end position="329"/>
    </location>
</feature>
<keyword evidence="3 6" id="KW-0812">Transmembrane</keyword>
<reference evidence="8" key="2">
    <citation type="submission" date="2020-01" db="EMBL/GenBank/DDBJ databases">
        <authorList>
            <consortium name="NCBI Pathogen Detection Project"/>
        </authorList>
    </citation>
    <scope>NUCLEOTIDE SEQUENCE</scope>
    <source>
        <strain evidence="8">OLC2673_Aeromonas</strain>
    </source>
</reference>
<name>A0AAD3YKC9_AERHY</name>
<evidence type="ECO:0000256" key="2">
    <source>
        <dbReference type="ARBA" id="ARBA00007362"/>
    </source>
</evidence>
<gene>
    <name evidence="8" type="ORF">JAJ28_002772</name>
</gene>
<evidence type="ECO:0000313" key="9">
    <source>
        <dbReference type="Proteomes" id="UP000859505"/>
    </source>
</evidence>
<evidence type="ECO:0000259" key="7">
    <source>
        <dbReference type="Pfam" id="PF00892"/>
    </source>
</evidence>
<dbReference type="PANTHER" id="PTHR32322:SF2">
    <property type="entry name" value="EAMA DOMAIN-CONTAINING PROTEIN"/>
    <property type="match status" value="1"/>
</dbReference>
<feature type="domain" description="EamA" evidence="7">
    <location>
        <begin position="48"/>
        <end position="178"/>
    </location>
</feature>
<dbReference type="Proteomes" id="UP000859505">
    <property type="component" value="Unassembled WGS sequence"/>
</dbReference>
<feature type="transmembrane region" description="Helical" evidence="6">
    <location>
        <begin position="225"/>
        <end position="244"/>
    </location>
</feature>
<feature type="transmembrane region" description="Helical" evidence="6">
    <location>
        <begin position="194"/>
        <end position="213"/>
    </location>
</feature>